<dbReference type="AlphaFoldDB" id="A0A502G3B1"/>
<sequence length="54" mass="5586">MSASSPATAAAAECGVAKRQATLRLDPDVIDRFRAGGPGWQRRMSAALRKAAGS</sequence>
<dbReference type="EMBL" id="RCZC01000001">
    <property type="protein sequence ID" value="TPG56051.1"/>
    <property type="molecule type" value="Genomic_DNA"/>
</dbReference>
<dbReference type="Pfam" id="PF14384">
    <property type="entry name" value="BrnA_antitoxin"/>
    <property type="match status" value="1"/>
</dbReference>
<evidence type="ECO:0008006" key="3">
    <source>
        <dbReference type="Google" id="ProtNLM"/>
    </source>
</evidence>
<organism evidence="1 2">
    <name type="scientific">Sphingomonas glacialis</name>
    <dbReference type="NCBI Taxonomy" id="658225"/>
    <lineage>
        <taxon>Bacteria</taxon>
        <taxon>Pseudomonadati</taxon>
        <taxon>Pseudomonadota</taxon>
        <taxon>Alphaproteobacteria</taxon>
        <taxon>Sphingomonadales</taxon>
        <taxon>Sphingomonadaceae</taxon>
        <taxon>Sphingomonas</taxon>
    </lineage>
</organism>
<keyword evidence="2" id="KW-1185">Reference proteome</keyword>
<proteinExistence type="predicted"/>
<gene>
    <name evidence="1" type="ORF">EAH76_00265</name>
</gene>
<dbReference type="OrthoDB" id="361944at2"/>
<reference evidence="1 2" key="1">
    <citation type="journal article" date="2019" name="Environ. Microbiol.">
        <title>Species interactions and distinct microbial communities in high Arctic permafrost affected cryosols are associated with the CH4 and CO2 gas fluxes.</title>
        <authorList>
            <person name="Altshuler I."/>
            <person name="Hamel J."/>
            <person name="Turney S."/>
            <person name="Magnuson E."/>
            <person name="Levesque R."/>
            <person name="Greer C."/>
            <person name="Whyte L.G."/>
        </authorList>
    </citation>
    <scope>NUCLEOTIDE SEQUENCE [LARGE SCALE GENOMIC DNA]</scope>
    <source>
        <strain evidence="1 2">E6.1</strain>
    </source>
</reference>
<evidence type="ECO:0000313" key="2">
    <source>
        <dbReference type="Proteomes" id="UP000319931"/>
    </source>
</evidence>
<protein>
    <recommendedName>
        <fullName evidence="3">BrnA antitoxin family protein</fullName>
    </recommendedName>
</protein>
<dbReference type="InterPro" id="IPR025528">
    <property type="entry name" value="BrnA_antitoxin"/>
</dbReference>
<comment type="caution">
    <text evidence="1">The sequence shown here is derived from an EMBL/GenBank/DDBJ whole genome shotgun (WGS) entry which is preliminary data.</text>
</comment>
<dbReference type="Proteomes" id="UP000319931">
    <property type="component" value="Unassembled WGS sequence"/>
</dbReference>
<name>A0A502G3B1_9SPHN</name>
<evidence type="ECO:0000313" key="1">
    <source>
        <dbReference type="EMBL" id="TPG56051.1"/>
    </source>
</evidence>
<accession>A0A502G3B1</accession>